<dbReference type="AlphaFoldDB" id="A0A9D9IXW5"/>
<name>A0A9D9IXW5_9BACT</name>
<evidence type="ECO:0000313" key="2">
    <source>
        <dbReference type="EMBL" id="MBO8480041.1"/>
    </source>
</evidence>
<reference evidence="2" key="2">
    <citation type="journal article" date="2021" name="PeerJ">
        <title>Extensive microbial diversity within the chicken gut microbiome revealed by metagenomics and culture.</title>
        <authorList>
            <person name="Gilroy R."/>
            <person name="Ravi A."/>
            <person name="Getino M."/>
            <person name="Pursley I."/>
            <person name="Horton D.L."/>
            <person name="Alikhan N.F."/>
            <person name="Baker D."/>
            <person name="Gharbi K."/>
            <person name="Hall N."/>
            <person name="Watson M."/>
            <person name="Adriaenssens E.M."/>
            <person name="Foster-Nyarko E."/>
            <person name="Jarju S."/>
            <person name="Secka A."/>
            <person name="Antonio M."/>
            <person name="Oren A."/>
            <person name="Chaudhuri R.R."/>
            <person name="La Ragione R."/>
            <person name="Hildebrand F."/>
            <person name="Pallen M.J."/>
        </authorList>
    </citation>
    <scope>NUCLEOTIDE SEQUENCE</scope>
    <source>
        <strain evidence="2">B3-1481</strain>
    </source>
</reference>
<keyword evidence="1" id="KW-0472">Membrane</keyword>
<evidence type="ECO:0000256" key="1">
    <source>
        <dbReference type="SAM" id="Phobius"/>
    </source>
</evidence>
<reference evidence="2" key="1">
    <citation type="submission" date="2020-10" db="EMBL/GenBank/DDBJ databases">
        <authorList>
            <person name="Gilroy R."/>
        </authorList>
    </citation>
    <scope>NUCLEOTIDE SEQUENCE</scope>
    <source>
        <strain evidence="2">B3-1481</strain>
    </source>
</reference>
<organism evidence="2 3">
    <name type="scientific">Candidatus Cryptobacteroides avistercoris</name>
    <dbReference type="NCBI Taxonomy" id="2840758"/>
    <lineage>
        <taxon>Bacteria</taxon>
        <taxon>Pseudomonadati</taxon>
        <taxon>Bacteroidota</taxon>
        <taxon>Bacteroidia</taxon>
        <taxon>Bacteroidales</taxon>
        <taxon>Candidatus Cryptobacteroides</taxon>
    </lineage>
</organism>
<feature type="transmembrane region" description="Helical" evidence="1">
    <location>
        <begin position="36"/>
        <end position="54"/>
    </location>
</feature>
<proteinExistence type="predicted"/>
<keyword evidence="1" id="KW-0812">Transmembrane</keyword>
<dbReference type="EMBL" id="JADILW010000042">
    <property type="protein sequence ID" value="MBO8480041.1"/>
    <property type="molecule type" value="Genomic_DNA"/>
</dbReference>
<dbReference type="Proteomes" id="UP000823769">
    <property type="component" value="Unassembled WGS sequence"/>
</dbReference>
<accession>A0A9D9IXW5</accession>
<gene>
    <name evidence="2" type="ORF">IAB76_02885</name>
</gene>
<sequence length="147" mass="16582">MNKEFTRVRSARDLVLSLVLTLAGLACILVPSSIAVSILGCFITIVGIVLLCVLKSVRRDETGANYKLVHRFYPKARKKEILEALAGDPSAHDWTESGSEESLRLDVYSCKENNTVYVQCFEFIPYEYLSCSDWFKFDLDKCGNLCK</sequence>
<protein>
    <submittedName>
        <fullName evidence="2">Uncharacterized protein</fullName>
    </submittedName>
</protein>
<keyword evidence="1" id="KW-1133">Transmembrane helix</keyword>
<evidence type="ECO:0000313" key="3">
    <source>
        <dbReference type="Proteomes" id="UP000823769"/>
    </source>
</evidence>
<dbReference type="PROSITE" id="PS51257">
    <property type="entry name" value="PROKAR_LIPOPROTEIN"/>
    <property type="match status" value="1"/>
</dbReference>
<comment type="caution">
    <text evidence="2">The sequence shown here is derived from an EMBL/GenBank/DDBJ whole genome shotgun (WGS) entry which is preliminary data.</text>
</comment>